<accession>A0A2T5KD65</accession>
<proteinExistence type="predicted"/>
<organism evidence="2 3">
    <name type="scientific">Cereibacter azotoformans</name>
    <dbReference type="NCBI Taxonomy" id="43057"/>
    <lineage>
        <taxon>Bacteria</taxon>
        <taxon>Pseudomonadati</taxon>
        <taxon>Pseudomonadota</taxon>
        <taxon>Alphaproteobacteria</taxon>
        <taxon>Rhodobacterales</taxon>
        <taxon>Paracoccaceae</taxon>
        <taxon>Cereibacter</taxon>
    </lineage>
</organism>
<dbReference type="SUPFAM" id="SSF159664">
    <property type="entry name" value="CobE/GbiG C-terminal domain-like"/>
    <property type="match status" value="1"/>
</dbReference>
<name>A0A2T5KD65_9RHOB</name>
<dbReference type="GO" id="GO:0016787">
    <property type="term" value="F:hydrolase activity"/>
    <property type="evidence" value="ECO:0007669"/>
    <property type="project" value="UniProtKB-KW"/>
</dbReference>
<dbReference type="Proteomes" id="UP000244060">
    <property type="component" value="Unassembled WGS sequence"/>
</dbReference>
<evidence type="ECO:0000313" key="3">
    <source>
        <dbReference type="Proteomes" id="UP000244060"/>
    </source>
</evidence>
<evidence type="ECO:0000313" key="2">
    <source>
        <dbReference type="EMBL" id="PTR20327.1"/>
    </source>
</evidence>
<dbReference type="AlphaFoldDB" id="A0A2T5KD65"/>
<evidence type="ECO:0000259" key="1">
    <source>
        <dbReference type="Pfam" id="PF01890"/>
    </source>
</evidence>
<comment type="caution">
    <text evidence="2">The sequence shown here is derived from an EMBL/GenBank/DDBJ whole genome shotgun (WGS) entry which is preliminary data.</text>
</comment>
<dbReference type="GO" id="GO:0009236">
    <property type="term" value="P:cobalamin biosynthetic process"/>
    <property type="evidence" value="ECO:0007669"/>
    <property type="project" value="InterPro"/>
</dbReference>
<reference evidence="2 3" key="1">
    <citation type="submission" date="2018-04" db="EMBL/GenBank/DDBJ databases">
        <title>Genomic Encyclopedia of Type Strains, Phase III (KMG-III): the genomes of soil and plant-associated and newly described type strains.</title>
        <authorList>
            <person name="Whitman W."/>
        </authorList>
    </citation>
    <scope>NUCLEOTIDE SEQUENCE [LARGE SCALE GENOMIC DNA]</scope>
    <source>
        <strain evidence="2 3">KA25</strain>
    </source>
</reference>
<dbReference type="InterPro" id="IPR002750">
    <property type="entry name" value="CobE/GbiG_C"/>
</dbReference>
<dbReference type="Gene3D" id="3.30.420.180">
    <property type="entry name" value="CobE/GbiG C-terminal domain"/>
    <property type="match status" value="1"/>
</dbReference>
<dbReference type="Pfam" id="PF01890">
    <property type="entry name" value="CbiG_C"/>
    <property type="match status" value="1"/>
</dbReference>
<feature type="domain" description="CobE/GbiG C-terminal" evidence="1">
    <location>
        <begin position="2"/>
        <end position="113"/>
    </location>
</feature>
<dbReference type="RefSeq" id="WP_108220290.1">
    <property type="nucleotide sequence ID" value="NZ_CP090021.1"/>
</dbReference>
<dbReference type="OrthoDB" id="7475241at2"/>
<dbReference type="EMBL" id="QAOT01000002">
    <property type="protein sequence ID" value="PTR20327.1"/>
    <property type="molecule type" value="Genomic_DNA"/>
</dbReference>
<keyword evidence="2" id="KW-0378">Hydrolase</keyword>
<gene>
    <name evidence="2" type="ORF">C8J28_10292</name>
</gene>
<dbReference type="InterPro" id="IPR036518">
    <property type="entry name" value="CobE/GbiG_C_sf"/>
</dbReference>
<keyword evidence="3" id="KW-1185">Reference proteome</keyword>
<sequence>MIVAGLGFRASATEEDLAAALTLLGEMPEVLATLDARAGLPALTALARGLGLPVVGLPEAALAGIATPTRSARIEQRFGTGSVAEAAALVAAGPGALLTRPRQIAGPVTIAVARAAAESDSKGATA</sequence>
<protein>
    <submittedName>
        <fullName evidence="2">Cobalt-precorrin 5A hydrolase</fullName>
    </submittedName>
</protein>